<keyword evidence="1" id="KW-1133">Transmembrane helix</keyword>
<accession>A0A3N7HHU0</accession>
<evidence type="ECO:0000256" key="1">
    <source>
        <dbReference type="SAM" id="Phobius"/>
    </source>
</evidence>
<dbReference type="Proteomes" id="UP000267464">
    <property type="component" value="Unassembled WGS sequence"/>
</dbReference>
<keyword evidence="3" id="KW-1185">Reference proteome</keyword>
<sequence>MTYPEITMLRQSAVLVRRLAAATRVFGDAKYHYHRRLNWTYRYDADFYQEEAALFTADVDAYVEGNCKSEPKVADVYKQTIGRKQYLVMLVKIMAHWLFLMAGMLFQRLGQHQFAYYRKAYVDDIELVFPPDQPAVLRAVYPFPVSLRRQVRYLKHLRRTGHPWQLTGNRYGLRDVIRFLTERSLRSLQRLETRAQIRNAFAVAAMGFRNVQLSDEFDLGSLDFCRALARLRIRNVNSAHGVGKYLPVHAYEEFHVLTQRQREYYIATRPCEYMLRMLNARAAVVASGRSDSVTADDSRVSLVFLSGQSSRGIGETYLARNEENAFARLCASLAGTPGIRLLYRPHPNNHEAVPPPGFEIITGLDQVNGRSSTVFVSYSSTCQIDPVFQGRKILIRGEMMYPETWFDDSEEMMTLDELVAELQQLAMKASGRTPLPEAAQTH</sequence>
<evidence type="ECO:0000313" key="3">
    <source>
        <dbReference type="Proteomes" id="UP000267464"/>
    </source>
</evidence>
<evidence type="ECO:0000313" key="2">
    <source>
        <dbReference type="EMBL" id="RQP21617.1"/>
    </source>
</evidence>
<dbReference type="RefSeq" id="WP_124543560.1">
    <property type="nucleotide sequence ID" value="NZ_QUSW01000010.1"/>
</dbReference>
<gene>
    <name evidence="2" type="ORF">DZC73_27305</name>
</gene>
<proteinExistence type="predicted"/>
<keyword evidence="1" id="KW-0812">Transmembrane</keyword>
<reference evidence="2 3" key="2">
    <citation type="submission" date="2018-12" db="EMBL/GenBank/DDBJ databases">
        <title>Rhizobacter gummiphilus sp. nov., a rubber-degrading bacterium isolated from the soil of a botanical garden in Japan.</title>
        <authorList>
            <person name="Shunsuke S.S."/>
        </authorList>
    </citation>
    <scope>NUCLEOTIDE SEQUENCE [LARGE SCALE GENOMIC DNA]</scope>
    <source>
        <strain evidence="2 3">S-16</strain>
    </source>
</reference>
<protein>
    <submittedName>
        <fullName evidence="2">Uncharacterized protein</fullName>
    </submittedName>
</protein>
<reference evidence="2 3" key="1">
    <citation type="submission" date="2018-08" db="EMBL/GenBank/DDBJ databases">
        <authorList>
            <person name="Khan S.A."/>
            <person name="Jeon C.O."/>
            <person name="Chun B.H."/>
            <person name="Jeong S.E."/>
        </authorList>
    </citation>
    <scope>NUCLEOTIDE SEQUENCE [LARGE SCALE GENOMIC DNA]</scope>
    <source>
        <strain evidence="2 3">S-16</strain>
    </source>
</reference>
<dbReference type="AlphaFoldDB" id="A0A3N7HHU0"/>
<dbReference type="EMBL" id="QUSW01000010">
    <property type="protein sequence ID" value="RQP21617.1"/>
    <property type="molecule type" value="Genomic_DNA"/>
</dbReference>
<name>A0A3N7HHU0_9BURK</name>
<dbReference type="OrthoDB" id="543755at2"/>
<keyword evidence="1" id="KW-0472">Membrane</keyword>
<feature type="transmembrane region" description="Helical" evidence="1">
    <location>
        <begin position="86"/>
        <end position="106"/>
    </location>
</feature>
<comment type="caution">
    <text evidence="2">The sequence shown here is derived from an EMBL/GenBank/DDBJ whole genome shotgun (WGS) entry which is preliminary data.</text>
</comment>
<organism evidence="2 3">
    <name type="scientific">Piscinibacter terrae</name>
    <dbReference type="NCBI Taxonomy" id="2496871"/>
    <lineage>
        <taxon>Bacteria</taxon>
        <taxon>Pseudomonadati</taxon>
        <taxon>Pseudomonadota</taxon>
        <taxon>Betaproteobacteria</taxon>
        <taxon>Burkholderiales</taxon>
        <taxon>Sphaerotilaceae</taxon>
        <taxon>Piscinibacter</taxon>
    </lineage>
</organism>